<evidence type="ECO:0000259" key="1">
    <source>
        <dbReference type="PROSITE" id="PS50943"/>
    </source>
</evidence>
<dbReference type="CDD" id="cd00093">
    <property type="entry name" value="HTH_XRE"/>
    <property type="match status" value="1"/>
</dbReference>
<organism evidence="2 3">
    <name type="scientific">Agrobacterium pusense</name>
    <dbReference type="NCBI Taxonomy" id="648995"/>
    <lineage>
        <taxon>Bacteria</taxon>
        <taxon>Pseudomonadati</taxon>
        <taxon>Pseudomonadota</taxon>
        <taxon>Alphaproteobacteria</taxon>
        <taxon>Hyphomicrobiales</taxon>
        <taxon>Rhizobiaceae</taxon>
        <taxon>Rhizobium/Agrobacterium group</taxon>
        <taxon>Agrobacterium</taxon>
    </lineage>
</organism>
<dbReference type="Pfam" id="PF01381">
    <property type="entry name" value="HTH_3"/>
    <property type="match status" value="1"/>
</dbReference>
<dbReference type="EMBL" id="CP050898">
    <property type="protein sequence ID" value="QIX20225.1"/>
    <property type="molecule type" value="Genomic_DNA"/>
</dbReference>
<evidence type="ECO:0000313" key="2">
    <source>
        <dbReference type="EMBL" id="QIX20225.1"/>
    </source>
</evidence>
<gene>
    <name evidence="2" type="ORF">FOB41_03250</name>
</gene>
<dbReference type="Gene3D" id="1.10.260.40">
    <property type="entry name" value="lambda repressor-like DNA-binding domains"/>
    <property type="match status" value="1"/>
</dbReference>
<dbReference type="SUPFAM" id="SSF47413">
    <property type="entry name" value="lambda repressor-like DNA-binding domains"/>
    <property type="match status" value="1"/>
</dbReference>
<feature type="domain" description="HTH cro/C1-type" evidence="1">
    <location>
        <begin position="9"/>
        <end position="61"/>
    </location>
</feature>
<dbReference type="Proteomes" id="UP000500870">
    <property type="component" value="Chromosome 1"/>
</dbReference>
<dbReference type="PROSITE" id="PS50943">
    <property type="entry name" value="HTH_CROC1"/>
    <property type="match status" value="1"/>
</dbReference>
<dbReference type="InterPro" id="IPR010982">
    <property type="entry name" value="Lambda_DNA-bd_dom_sf"/>
</dbReference>
<dbReference type="GO" id="GO:0003677">
    <property type="term" value="F:DNA binding"/>
    <property type="evidence" value="ECO:0007669"/>
    <property type="project" value="InterPro"/>
</dbReference>
<evidence type="ECO:0000313" key="3">
    <source>
        <dbReference type="Proteomes" id="UP000500870"/>
    </source>
</evidence>
<reference evidence="2 3" key="1">
    <citation type="submission" date="2020-04" db="EMBL/GenBank/DDBJ databases">
        <title>FDA dAtabase for Regulatory Grade micrObial Sequences (FDA-ARGOS): Supporting development and validation of Infectious Disease Dx tests.</title>
        <authorList>
            <person name="Sciortino C."/>
            <person name="Tallon L."/>
            <person name="Sadzewicz L."/>
            <person name="Vavikolanu K."/>
            <person name="Mehta A."/>
            <person name="Aluvathingal J."/>
            <person name="Nadendla S."/>
            <person name="Nandy P."/>
            <person name="Geyer C."/>
            <person name="Yan Y."/>
            <person name="Sichtig H."/>
        </authorList>
    </citation>
    <scope>NUCLEOTIDE SEQUENCE [LARGE SCALE GENOMIC DNA]</scope>
    <source>
        <strain evidence="2 3">FDAARGOS_633</strain>
    </source>
</reference>
<name>A0A6H0ZHC1_9HYPH</name>
<proteinExistence type="predicted"/>
<protein>
    <submittedName>
        <fullName evidence="2">Helix-turn-helix transcriptional regulator</fullName>
    </submittedName>
</protein>
<dbReference type="AlphaFoldDB" id="A0A6H0ZHC1"/>
<dbReference type="InterPro" id="IPR001387">
    <property type="entry name" value="Cro/C1-type_HTH"/>
</dbReference>
<accession>A0A6H0ZHC1</accession>
<dbReference type="SMART" id="SM00530">
    <property type="entry name" value="HTH_XRE"/>
    <property type="match status" value="1"/>
</dbReference>
<dbReference type="RefSeq" id="WP_177319089.1">
    <property type="nucleotide sequence ID" value="NZ_CP050898.1"/>
</dbReference>
<sequence length="78" mass="8069">MSITVGQCRAARGLIGWSQAQLSEASKVSTASIANFESGKRTPIANNLAAIQSALEAAGIIFIPSNGNGPGVRLRDRT</sequence>